<gene>
    <name evidence="2" type="ORF">FO440_18615</name>
</gene>
<evidence type="ECO:0000313" key="2">
    <source>
        <dbReference type="EMBL" id="TSJ38531.1"/>
    </source>
</evidence>
<dbReference type="Pfam" id="PF00583">
    <property type="entry name" value="Acetyltransf_1"/>
    <property type="match status" value="1"/>
</dbReference>
<evidence type="ECO:0000259" key="1">
    <source>
        <dbReference type="PROSITE" id="PS51186"/>
    </source>
</evidence>
<dbReference type="CDD" id="cd04301">
    <property type="entry name" value="NAT_SF"/>
    <property type="match status" value="1"/>
</dbReference>
<dbReference type="AlphaFoldDB" id="A0A556MF17"/>
<dbReference type="GO" id="GO:0016747">
    <property type="term" value="F:acyltransferase activity, transferring groups other than amino-acyl groups"/>
    <property type="evidence" value="ECO:0007669"/>
    <property type="project" value="InterPro"/>
</dbReference>
<dbReference type="Gene3D" id="3.40.630.30">
    <property type="match status" value="1"/>
</dbReference>
<keyword evidence="2" id="KW-0808">Transferase</keyword>
<comment type="caution">
    <text evidence="2">The sequence shown here is derived from an EMBL/GenBank/DDBJ whole genome shotgun (WGS) entry which is preliminary data.</text>
</comment>
<dbReference type="InterPro" id="IPR016181">
    <property type="entry name" value="Acyl_CoA_acyltransferase"/>
</dbReference>
<dbReference type="PROSITE" id="PS51186">
    <property type="entry name" value="GNAT"/>
    <property type="match status" value="1"/>
</dbReference>
<dbReference type="InterPro" id="IPR000182">
    <property type="entry name" value="GNAT_dom"/>
</dbReference>
<sequence length="144" mass="16165">MIKFITVEELLPLRNTVLRDGKLTANECRFPTDTIDGNFHLGYFIKGELASIGSFHPQSYGQFTGTGYQIRGMATAEKFQGQGVGTKLLNFAIAYLHGQKANYVWCNGRKKAIKFYQDIGFEIVSPEFEVPAIGPHHVMYAKIQ</sequence>
<dbReference type="OrthoDB" id="2352823at2"/>
<proteinExistence type="predicted"/>
<accession>A0A556MF17</accession>
<organism evidence="2 3">
    <name type="scientific">Mucilaginibacter corticis</name>
    <dbReference type="NCBI Taxonomy" id="2597670"/>
    <lineage>
        <taxon>Bacteria</taxon>
        <taxon>Pseudomonadati</taxon>
        <taxon>Bacteroidota</taxon>
        <taxon>Sphingobacteriia</taxon>
        <taxon>Sphingobacteriales</taxon>
        <taxon>Sphingobacteriaceae</taxon>
        <taxon>Mucilaginibacter</taxon>
    </lineage>
</organism>
<dbReference type="Proteomes" id="UP000318733">
    <property type="component" value="Unassembled WGS sequence"/>
</dbReference>
<protein>
    <submittedName>
        <fullName evidence="2">GNAT family N-acetyltransferase</fullName>
    </submittedName>
</protein>
<dbReference type="SUPFAM" id="SSF55729">
    <property type="entry name" value="Acyl-CoA N-acyltransferases (Nat)"/>
    <property type="match status" value="1"/>
</dbReference>
<feature type="domain" description="N-acetyltransferase" evidence="1">
    <location>
        <begin position="1"/>
        <end position="144"/>
    </location>
</feature>
<evidence type="ECO:0000313" key="3">
    <source>
        <dbReference type="Proteomes" id="UP000318733"/>
    </source>
</evidence>
<reference evidence="2 3" key="1">
    <citation type="submission" date="2019-07" db="EMBL/GenBank/DDBJ databases">
        <authorList>
            <person name="Huq M.A."/>
        </authorList>
    </citation>
    <scope>NUCLEOTIDE SEQUENCE [LARGE SCALE GENOMIC DNA]</scope>
    <source>
        <strain evidence="2 3">MAH-19</strain>
    </source>
</reference>
<name>A0A556MF17_9SPHI</name>
<keyword evidence="3" id="KW-1185">Reference proteome</keyword>
<dbReference type="EMBL" id="VLPK01000004">
    <property type="protein sequence ID" value="TSJ38531.1"/>
    <property type="molecule type" value="Genomic_DNA"/>
</dbReference>
<dbReference type="RefSeq" id="WP_144249812.1">
    <property type="nucleotide sequence ID" value="NZ_VLPK01000004.1"/>
</dbReference>